<dbReference type="Proteomes" id="UP000317169">
    <property type="component" value="Unassembled WGS sequence"/>
</dbReference>
<proteinExistence type="predicted"/>
<protein>
    <submittedName>
        <fullName evidence="2">Uncharacterized protein</fullName>
    </submittedName>
</protein>
<dbReference type="AlphaFoldDB" id="A0A507Z9I4"/>
<accession>A0A507Z9I4</accession>
<evidence type="ECO:0000313" key="2">
    <source>
        <dbReference type="EMBL" id="TQD34376.1"/>
    </source>
</evidence>
<gene>
    <name evidence="2" type="ORF">FKR84_12105</name>
</gene>
<evidence type="ECO:0000256" key="1">
    <source>
        <dbReference type="SAM" id="SignalP"/>
    </source>
</evidence>
<organism evidence="2 3">
    <name type="scientific">Haloflavibacter putidus</name>
    <dbReference type="NCBI Taxonomy" id="2576776"/>
    <lineage>
        <taxon>Bacteria</taxon>
        <taxon>Pseudomonadati</taxon>
        <taxon>Bacteroidota</taxon>
        <taxon>Flavobacteriia</taxon>
        <taxon>Flavobacteriales</taxon>
        <taxon>Flavobacteriaceae</taxon>
        <taxon>Haloflavibacter</taxon>
    </lineage>
</organism>
<feature type="signal peptide" evidence="1">
    <location>
        <begin position="1"/>
        <end position="18"/>
    </location>
</feature>
<sequence length="121" mass="14136">MKKIITLFTFVFASLVFANAGFAQNTSEKEIMQETRDQVSDLGVQLELTTEQKDLMVRYFYAYNLNYDRNLAGAEKNKTYFQKKQKFEGELIRNTKKVLNPAQFEKFKDLNKSGEGVERKE</sequence>
<comment type="caution">
    <text evidence="2">The sequence shown here is derived from an EMBL/GenBank/DDBJ whole genome shotgun (WGS) entry which is preliminary data.</text>
</comment>
<dbReference type="EMBL" id="VIAR01000014">
    <property type="protein sequence ID" value="TQD34376.1"/>
    <property type="molecule type" value="Genomic_DNA"/>
</dbReference>
<keyword evidence="3" id="KW-1185">Reference proteome</keyword>
<evidence type="ECO:0000313" key="3">
    <source>
        <dbReference type="Proteomes" id="UP000317169"/>
    </source>
</evidence>
<keyword evidence="1" id="KW-0732">Signal</keyword>
<feature type="chain" id="PRO_5021255607" evidence="1">
    <location>
        <begin position="19"/>
        <end position="121"/>
    </location>
</feature>
<reference evidence="2 3" key="1">
    <citation type="submission" date="2019-06" db="EMBL/GenBank/DDBJ databases">
        <title>Flavibacter putida gen. nov., sp. nov., a novel marine bacterium of the family Flavobacteriaceae isolated from coastal seawater.</title>
        <authorList>
            <person name="Feng X."/>
        </authorList>
    </citation>
    <scope>NUCLEOTIDE SEQUENCE [LARGE SCALE GENOMIC DNA]</scope>
    <source>
        <strain evidence="2 3">PLHSN227</strain>
    </source>
</reference>
<dbReference type="RefSeq" id="WP_141422581.1">
    <property type="nucleotide sequence ID" value="NZ_VIAR01000014.1"/>
</dbReference>
<name>A0A507Z9I4_9FLAO</name>